<evidence type="ECO:0000313" key="1">
    <source>
        <dbReference type="EMBL" id="KAJ8133035.1"/>
    </source>
</evidence>
<accession>A0ACC2JZX1</accession>
<dbReference type="Proteomes" id="UP001153332">
    <property type="component" value="Unassembled WGS sequence"/>
</dbReference>
<evidence type="ECO:0000313" key="2">
    <source>
        <dbReference type="Proteomes" id="UP001153332"/>
    </source>
</evidence>
<name>A0ACC2JZX1_9PEZI</name>
<sequence length="371" mass="40791">MAIGNLPQAGRVPSAITTPLVIVSAIFPVLSALAILLRFYAHRKSGQRYHADDAWVVVAWVSTLVISVLVWVFTSLSGIDYYRIDALKGTEYSLELIFLSSALIQVPLSTVKISILLFYNRIFQSRKFQACVWVAIGVVSVWGVVFLVFVITQVDPISQSWTGGRLRYDSSALGLAQIGTSVGLDLVVLAFPLPMIYRLQMAPLRKLSISLIFWLGAFCVIAAVLRLVFLEQSIHAVIQSQSNVFVQSKQFIFLILEPNCSIIAACLPCYGPLIGAGRGPESLLRSVWPIFSLRSNPDPKNSLTVPRGEGRRSASDSQSGSQVELHMDELSKMVQRDVRCVADNTDPEANPAPNFCRSGIYVTNGVSVQRE</sequence>
<comment type="caution">
    <text evidence="1">The sequence shown here is derived from an EMBL/GenBank/DDBJ whole genome shotgun (WGS) entry which is preliminary data.</text>
</comment>
<organism evidence="1 2">
    <name type="scientific">Lasiodiplodia mahajangana</name>
    <dbReference type="NCBI Taxonomy" id="1108764"/>
    <lineage>
        <taxon>Eukaryota</taxon>
        <taxon>Fungi</taxon>
        <taxon>Dikarya</taxon>
        <taxon>Ascomycota</taxon>
        <taxon>Pezizomycotina</taxon>
        <taxon>Dothideomycetes</taxon>
        <taxon>Dothideomycetes incertae sedis</taxon>
        <taxon>Botryosphaeriales</taxon>
        <taxon>Botryosphaeriaceae</taxon>
        <taxon>Lasiodiplodia</taxon>
    </lineage>
</organism>
<proteinExistence type="predicted"/>
<protein>
    <submittedName>
        <fullName evidence="1">Uncharacterized protein</fullName>
    </submittedName>
</protein>
<keyword evidence="2" id="KW-1185">Reference proteome</keyword>
<gene>
    <name evidence="1" type="ORF">O1611_g588</name>
</gene>
<reference evidence="1" key="1">
    <citation type="submission" date="2022-12" db="EMBL/GenBank/DDBJ databases">
        <title>Genome Sequence of Lasiodiplodia mahajangana.</title>
        <authorList>
            <person name="Buettner E."/>
        </authorList>
    </citation>
    <scope>NUCLEOTIDE SEQUENCE</scope>
    <source>
        <strain evidence="1">VT137</strain>
    </source>
</reference>
<dbReference type="EMBL" id="JAPUUL010000053">
    <property type="protein sequence ID" value="KAJ8133035.1"/>
    <property type="molecule type" value="Genomic_DNA"/>
</dbReference>